<keyword evidence="2" id="KW-1185">Reference proteome</keyword>
<dbReference type="Proteomes" id="UP001459277">
    <property type="component" value="Unassembled WGS sequence"/>
</dbReference>
<evidence type="ECO:0000313" key="2">
    <source>
        <dbReference type="Proteomes" id="UP001459277"/>
    </source>
</evidence>
<comment type="caution">
    <text evidence="1">The sequence shown here is derived from an EMBL/GenBank/DDBJ whole genome shotgun (WGS) entry which is preliminary data.</text>
</comment>
<proteinExistence type="predicted"/>
<accession>A0AAW2DCS2</accession>
<protein>
    <submittedName>
        <fullName evidence="1">Uncharacterized protein</fullName>
    </submittedName>
</protein>
<name>A0AAW2DCS2_9ROSI</name>
<gene>
    <name evidence="1" type="ORF">SO802_008920</name>
</gene>
<organism evidence="1 2">
    <name type="scientific">Lithocarpus litseifolius</name>
    <dbReference type="NCBI Taxonomy" id="425828"/>
    <lineage>
        <taxon>Eukaryota</taxon>
        <taxon>Viridiplantae</taxon>
        <taxon>Streptophyta</taxon>
        <taxon>Embryophyta</taxon>
        <taxon>Tracheophyta</taxon>
        <taxon>Spermatophyta</taxon>
        <taxon>Magnoliopsida</taxon>
        <taxon>eudicotyledons</taxon>
        <taxon>Gunneridae</taxon>
        <taxon>Pentapetalae</taxon>
        <taxon>rosids</taxon>
        <taxon>fabids</taxon>
        <taxon>Fagales</taxon>
        <taxon>Fagaceae</taxon>
        <taxon>Lithocarpus</taxon>
    </lineage>
</organism>
<dbReference type="EMBL" id="JAZDWU010000003">
    <property type="protein sequence ID" value="KAL0007418.1"/>
    <property type="molecule type" value="Genomic_DNA"/>
</dbReference>
<sequence>MKHGFSVTIRNEVKHGDRKKSGLELVQSAKQYLQGFNEANVSLPKLARTQVVDWASPSASRYKVNVDRAVFASQKTVGVGVLIRDSHRQVVAAMSKKSVLRWKLRQRRGKRV</sequence>
<evidence type="ECO:0000313" key="1">
    <source>
        <dbReference type="EMBL" id="KAL0007418.1"/>
    </source>
</evidence>
<reference evidence="1 2" key="1">
    <citation type="submission" date="2024-01" db="EMBL/GenBank/DDBJ databases">
        <title>A telomere-to-telomere, gap-free genome of sweet tea (Lithocarpus litseifolius).</title>
        <authorList>
            <person name="Zhou J."/>
        </authorList>
    </citation>
    <scope>NUCLEOTIDE SEQUENCE [LARGE SCALE GENOMIC DNA]</scope>
    <source>
        <strain evidence="1">Zhou-2022a</strain>
        <tissue evidence="1">Leaf</tissue>
    </source>
</reference>
<dbReference type="AlphaFoldDB" id="A0AAW2DCS2"/>